<protein>
    <recommendedName>
        <fullName evidence="4">Transmembrane protein</fullName>
    </recommendedName>
</protein>
<name>A0A482XN91_LAOST</name>
<evidence type="ECO:0000313" key="3">
    <source>
        <dbReference type="Proteomes" id="UP000291343"/>
    </source>
</evidence>
<proteinExistence type="predicted"/>
<evidence type="ECO:0008006" key="4">
    <source>
        <dbReference type="Google" id="ProtNLM"/>
    </source>
</evidence>
<reference evidence="2 3" key="1">
    <citation type="journal article" date="2017" name="Gigascience">
        <title>Genome sequence of the small brown planthopper, Laodelphax striatellus.</title>
        <authorList>
            <person name="Zhu J."/>
            <person name="Jiang F."/>
            <person name="Wang X."/>
            <person name="Yang P."/>
            <person name="Bao Y."/>
            <person name="Zhao W."/>
            <person name="Wang W."/>
            <person name="Lu H."/>
            <person name="Wang Q."/>
            <person name="Cui N."/>
            <person name="Li J."/>
            <person name="Chen X."/>
            <person name="Luo L."/>
            <person name="Yu J."/>
            <person name="Kang L."/>
            <person name="Cui F."/>
        </authorList>
    </citation>
    <scope>NUCLEOTIDE SEQUENCE [LARGE SCALE GENOMIC DNA]</scope>
    <source>
        <strain evidence="2">Lst14</strain>
    </source>
</reference>
<comment type="caution">
    <text evidence="2">The sequence shown here is derived from an EMBL/GenBank/DDBJ whole genome shotgun (WGS) entry which is preliminary data.</text>
</comment>
<evidence type="ECO:0000256" key="1">
    <source>
        <dbReference type="SAM" id="Phobius"/>
    </source>
</evidence>
<evidence type="ECO:0000313" key="2">
    <source>
        <dbReference type="EMBL" id="RZF47343.1"/>
    </source>
</evidence>
<dbReference type="Proteomes" id="UP000291343">
    <property type="component" value="Unassembled WGS sequence"/>
</dbReference>
<feature type="transmembrane region" description="Helical" evidence="1">
    <location>
        <begin position="226"/>
        <end position="245"/>
    </location>
</feature>
<keyword evidence="1" id="KW-0812">Transmembrane</keyword>
<dbReference type="AlphaFoldDB" id="A0A482XN91"/>
<feature type="transmembrane region" description="Helical" evidence="1">
    <location>
        <begin position="25"/>
        <end position="51"/>
    </location>
</feature>
<accession>A0A482XN91</accession>
<feature type="transmembrane region" description="Helical" evidence="1">
    <location>
        <begin position="257"/>
        <end position="287"/>
    </location>
</feature>
<gene>
    <name evidence="2" type="ORF">LSTR_LSTR015122</name>
</gene>
<keyword evidence="3" id="KW-1185">Reference proteome</keyword>
<dbReference type="OrthoDB" id="10627244at2759"/>
<keyword evidence="1" id="KW-1133">Transmembrane helix</keyword>
<feature type="transmembrane region" description="Helical" evidence="1">
    <location>
        <begin position="200"/>
        <end position="219"/>
    </location>
</feature>
<dbReference type="InParanoid" id="A0A482XN91"/>
<dbReference type="EMBL" id="QKKF02004483">
    <property type="protein sequence ID" value="RZF47343.1"/>
    <property type="molecule type" value="Genomic_DNA"/>
</dbReference>
<feature type="transmembrane region" description="Helical" evidence="1">
    <location>
        <begin position="72"/>
        <end position="96"/>
    </location>
</feature>
<organism evidence="2 3">
    <name type="scientific">Laodelphax striatellus</name>
    <name type="common">Small brown planthopper</name>
    <name type="synonym">Delphax striatella</name>
    <dbReference type="NCBI Taxonomy" id="195883"/>
    <lineage>
        <taxon>Eukaryota</taxon>
        <taxon>Metazoa</taxon>
        <taxon>Ecdysozoa</taxon>
        <taxon>Arthropoda</taxon>
        <taxon>Hexapoda</taxon>
        <taxon>Insecta</taxon>
        <taxon>Pterygota</taxon>
        <taxon>Neoptera</taxon>
        <taxon>Paraneoptera</taxon>
        <taxon>Hemiptera</taxon>
        <taxon>Auchenorrhyncha</taxon>
        <taxon>Fulgoroidea</taxon>
        <taxon>Delphacidae</taxon>
        <taxon>Criomorphinae</taxon>
        <taxon>Laodelphax</taxon>
    </lineage>
</organism>
<sequence length="330" mass="36011">RSHTTSQPTPSTLLLELLSPAWSRLLAAILSTLCLGLAVPDLILSSAAGSLRLCGRVIPRWLARETVYTGTHVAAFAFSGLISTVLCTLFSVSHLVELVCLAYISSDALEALQTLYARFQPSYYHKERGKSGDSARYEMLATSEGGAIMQEEKEEESEDSGHSSDTDIDAAVAEFRVRVKVVEDLSTPVPLEPTPESGRRSLICLTTAVVMFLLSGILLRHSWVALALIPIIVGIGLLLAQSMLPTVSEVSEESGNFLVSLCLLLDCLLICQVSLEIIFIGIVWHIIGQLLSFKYGSSRFHHMTQRLKSLTSAKTRSLSANQRDSLHILQ</sequence>
<feature type="non-terminal residue" evidence="2">
    <location>
        <position position="1"/>
    </location>
</feature>
<keyword evidence="1" id="KW-0472">Membrane</keyword>